<protein>
    <submittedName>
        <fullName evidence="2">DUF4309 domain-containing protein</fullName>
    </submittedName>
</protein>
<accession>A0ABY4WI13</accession>
<dbReference type="PROSITE" id="PS51257">
    <property type="entry name" value="PROKAR_LIPOPROTEIN"/>
    <property type="match status" value="1"/>
</dbReference>
<dbReference type="Pfam" id="PF14172">
    <property type="entry name" value="DUF4309"/>
    <property type="match status" value="1"/>
</dbReference>
<evidence type="ECO:0000313" key="2">
    <source>
        <dbReference type="EMBL" id="USG66742.1"/>
    </source>
</evidence>
<proteinExistence type="predicted"/>
<feature type="signal peptide" evidence="1">
    <location>
        <begin position="1"/>
        <end position="21"/>
    </location>
</feature>
<keyword evidence="3" id="KW-1185">Reference proteome</keyword>
<name>A0ABY4WI13_9BACL</name>
<organism evidence="2 3">
    <name type="scientific">Brevibacillus ruminantium</name>
    <dbReference type="NCBI Taxonomy" id="2950604"/>
    <lineage>
        <taxon>Bacteria</taxon>
        <taxon>Bacillati</taxon>
        <taxon>Bacillota</taxon>
        <taxon>Bacilli</taxon>
        <taxon>Bacillales</taxon>
        <taxon>Paenibacillaceae</taxon>
        <taxon>Brevibacillus</taxon>
    </lineage>
</organism>
<dbReference type="Proteomes" id="UP001056500">
    <property type="component" value="Chromosome"/>
</dbReference>
<reference evidence="2" key="1">
    <citation type="submission" date="2022-06" db="EMBL/GenBank/DDBJ databases">
        <title>Genome sequencing of Brevibacillus sp. BB3-R1.</title>
        <authorList>
            <person name="Heo J."/>
            <person name="Lee D."/>
            <person name="Won M."/>
            <person name="Han B.-H."/>
            <person name="Hong S.-B."/>
            <person name="Kwon S.-W."/>
        </authorList>
    </citation>
    <scope>NUCLEOTIDE SEQUENCE</scope>
    <source>
        <strain evidence="2">BB3-R1</strain>
    </source>
</reference>
<dbReference type="InterPro" id="IPR025453">
    <property type="entry name" value="DUF4309"/>
</dbReference>
<evidence type="ECO:0000256" key="1">
    <source>
        <dbReference type="SAM" id="SignalP"/>
    </source>
</evidence>
<keyword evidence="1" id="KW-0732">Signal</keyword>
<evidence type="ECO:0000313" key="3">
    <source>
        <dbReference type="Proteomes" id="UP001056500"/>
    </source>
</evidence>
<sequence>MKFRFFAIVFMIFSVLTGCMAAESEELEPLHQLLKEMKSEAENGRMKGIDLPLGATLGEVQERYGKPKSFSNDECWTYSFDHPDTDAVFFYQHDACSQENEQITDDIQMNKITVSPSFFQITVHEKDIRKALGQPSDEYENEAYGGYYLKYRTGDYQLIFVIWEDSVNREITRVSIALADR</sequence>
<dbReference type="RefSeq" id="WP_251873849.1">
    <property type="nucleotide sequence ID" value="NZ_CP098755.1"/>
</dbReference>
<gene>
    <name evidence="2" type="ORF">NDK47_05440</name>
</gene>
<dbReference type="EMBL" id="CP098755">
    <property type="protein sequence ID" value="USG66742.1"/>
    <property type="molecule type" value="Genomic_DNA"/>
</dbReference>
<feature type="chain" id="PRO_5046958172" evidence="1">
    <location>
        <begin position="22"/>
        <end position="181"/>
    </location>
</feature>